<dbReference type="GO" id="GO:0005524">
    <property type="term" value="F:ATP binding"/>
    <property type="evidence" value="ECO:0007669"/>
    <property type="project" value="InterPro"/>
</dbReference>
<name>A0A078B886_STYLE</name>
<evidence type="ECO:0000259" key="3">
    <source>
        <dbReference type="PROSITE" id="PS50011"/>
    </source>
</evidence>
<dbReference type="PANTHER" id="PTHR11909">
    <property type="entry name" value="CASEIN KINASE-RELATED"/>
    <property type="match status" value="1"/>
</dbReference>
<dbReference type="PROSITE" id="PS00108">
    <property type="entry name" value="PROTEIN_KINASE_ST"/>
    <property type="match status" value="1"/>
</dbReference>
<dbReference type="PROSITE" id="PS50011">
    <property type="entry name" value="PROTEIN_KINASE_DOM"/>
    <property type="match status" value="1"/>
</dbReference>
<dbReference type="InterPro" id="IPR050235">
    <property type="entry name" value="CK1_Ser-Thr_kinase"/>
</dbReference>
<dbReference type="InterPro" id="IPR008271">
    <property type="entry name" value="Ser/Thr_kinase_AS"/>
</dbReference>
<dbReference type="Gene3D" id="1.10.510.10">
    <property type="entry name" value="Transferase(Phosphotransferase) domain 1"/>
    <property type="match status" value="1"/>
</dbReference>
<dbReference type="InterPro" id="IPR011009">
    <property type="entry name" value="Kinase-like_dom_sf"/>
</dbReference>
<evidence type="ECO:0000256" key="2">
    <source>
        <dbReference type="ARBA" id="ARBA00023860"/>
    </source>
</evidence>
<protein>
    <recommendedName>
        <fullName evidence="2">Casein kinase I</fullName>
        <ecNumber evidence="1">2.7.11.1</ecNumber>
    </recommendedName>
</protein>
<sequence>MRRSFQPPQNIKGYQYSNNLGEGANGIVCKYIKDGKSFTFKMQKSSGSCVSLTNESVFLRKMQEYNKQAKQGEQFGQFPRLPQWYGDGQFKIENKLEKGEFQSAITVSYIILEYFEQTLDEYYKLKVNLLGIEGQIQMLEEVVHLIQNLHAYNYVHCDIKPDNFMVKKDEKNENHIYLIDFGPTHQFKQEQFDDKQKIMLKGTPLTASIHTIQGLYSSQGDDLISALYSLLILSLGQKIPWHDLCIQFDQADRKHKFYDLIYNEKVKLQPDPKIYGKFENALISQIKNLENLRLEEPLKYTTQIDYDQIINEVKLE</sequence>
<dbReference type="SUPFAM" id="SSF56112">
    <property type="entry name" value="Protein kinase-like (PK-like)"/>
    <property type="match status" value="1"/>
</dbReference>
<keyword evidence="4" id="KW-0808">Transferase</keyword>
<dbReference type="EMBL" id="CCKQ01018642">
    <property type="protein sequence ID" value="CDW90619.1"/>
    <property type="molecule type" value="Genomic_DNA"/>
</dbReference>
<reference evidence="4 5" key="1">
    <citation type="submission" date="2014-06" db="EMBL/GenBank/DDBJ databases">
        <authorList>
            <person name="Swart Estienne"/>
        </authorList>
    </citation>
    <scope>NUCLEOTIDE SEQUENCE [LARGE SCALE GENOMIC DNA]</scope>
    <source>
        <strain evidence="4 5">130c</strain>
    </source>
</reference>
<gene>
    <name evidence="4" type="primary">Contig2500.g2689</name>
    <name evidence="4" type="ORF">STYLEM_19764</name>
</gene>
<dbReference type="AlphaFoldDB" id="A0A078B886"/>
<dbReference type="GO" id="GO:0004674">
    <property type="term" value="F:protein serine/threonine kinase activity"/>
    <property type="evidence" value="ECO:0007669"/>
    <property type="project" value="UniProtKB-EC"/>
</dbReference>
<accession>A0A078B886</accession>
<organism evidence="4 5">
    <name type="scientific">Stylonychia lemnae</name>
    <name type="common">Ciliate</name>
    <dbReference type="NCBI Taxonomy" id="5949"/>
    <lineage>
        <taxon>Eukaryota</taxon>
        <taxon>Sar</taxon>
        <taxon>Alveolata</taxon>
        <taxon>Ciliophora</taxon>
        <taxon>Intramacronucleata</taxon>
        <taxon>Spirotrichea</taxon>
        <taxon>Stichotrichia</taxon>
        <taxon>Sporadotrichida</taxon>
        <taxon>Oxytrichidae</taxon>
        <taxon>Stylonychinae</taxon>
        <taxon>Stylonychia</taxon>
    </lineage>
</organism>
<dbReference type="SMART" id="SM00220">
    <property type="entry name" value="S_TKc"/>
    <property type="match status" value="1"/>
</dbReference>
<proteinExistence type="predicted"/>
<dbReference type="Proteomes" id="UP000039865">
    <property type="component" value="Unassembled WGS sequence"/>
</dbReference>
<dbReference type="EC" id="2.7.11.1" evidence="1"/>
<dbReference type="InterPro" id="IPR000719">
    <property type="entry name" value="Prot_kinase_dom"/>
</dbReference>
<evidence type="ECO:0000313" key="5">
    <source>
        <dbReference type="Proteomes" id="UP000039865"/>
    </source>
</evidence>
<evidence type="ECO:0000313" key="4">
    <source>
        <dbReference type="EMBL" id="CDW90619.1"/>
    </source>
</evidence>
<keyword evidence="5" id="KW-1185">Reference proteome</keyword>
<dbReference type="Pfam" id="PF00069">
    <property type="entry name" value="Pkinase"/>
    <property type="match status" value="1"/>
</dbReference>
<evidence type="ECO:0000256" key="1">
    <source>
        <dbReference type="ARBA" id="ARBA00012513"/>
    </source>
</evidence>
<dbReference type="OrthoDB" id="5979581at2759"/>
<feature type="domain" description="Protein kinase" evidence="3">
    <location>
        <begin position="14"/>
        <end position="316"/>
    </location>
</feature>
<dbReference type="InParanoid" id="A0A078B886"/>
<keyword evidence="4" id="KW-0418">Kinase</keyword>